<dbReference type="SUPFAM" id="SSF55874">
    <property type="entry name" value="ATPase domain of HSP90 chaperone/DNA topoisomerase II/histidine kinase"/>
    <property type="match status" value="1"/>
</dbReference>
<keyword evidence="3" id="KW-0902">Two-component regulatory system</keyword>
<dbReference type="RefSeq" id="WP_073337688.1">
    <property type="nucleotide sequence ID" value="NZ_FQXM01000006.1"/>
</dbReference>
<feature type="domain" description="Histidine kinase" evidence="5">
    <location>
        <begin position="337"/>
        <end position="442"/>
    </location>
</feature>
<evidence type="ECO:0000313" key="6">
    <source>
        <dbReference type="EMBL" id="SHH51579.1"/>
    </source>
</evidence>
<evidence type="ECO:0000256" key="3">
    <source>
        <dbReference type="ARBA" id="ARBA00023012"/>
    </source>
</evidence>
<keyword evidence="7" id="KW-1185">Reference proteome</keyword>
<dbReference type="PANTHER" id="PTHR43547:SF10">
    <property type="entry name" value="SENSOR HISTIDINE KINASE DCUS"/>
    <property type="match status" value="1"/>
</dbReference>
<feature type="transmembrane region" description="Helical" evidence="4">
    <location>
        <begin position="6"/>
        <end position="26"/>
    </location>
</feature>
<evidence type="ECO:0000256" key="4">
    <source>
        <dbReference type="SAM" id="Phobius"/>
    </source>
</evidence>
<keyword evidence="4" id="KW-0472">Membrane</keyword>
<dbReference type="InterPro" id="IPR005467">
    <property type="entry name" value="His_kinase_dom"/>
</dbReference>
<dbReference type="SMART" id="SM00387">
    <property type="entry name" value="HATPase_c"/>
    <property type="match status" value="1"/>
</dbReference>
<keyword evidence="2 6" id="KW-0808">Transferase</keyword>
<dbReference type="Pfam" id="PF02518">
    <property type="entry name" value="HATPase_c"/>
    <property type="match status" value="1"/>
</dbReference>
<evidence type="ECO:0000256" key="1">
    <source>
        <dbReference type="ARBA" id="ARBA00022553"/>
    </source>
</evidence>
<proteinExistence type="predicted"/>
<organism evidence="6 7">
    <name type="scientific">Clostridium grantii DSM 8605</name>
    <dbReference type="NCBI Taxonomy" id="1121316"/>
    <lineage>
        <taxon>Bacteria</taxon>
        <taxon>Bacillati</taxon>
        <taxon>Bacillota</taxon>
        <taxon>Clostridia</taxon>
        <taxon>Eubacteriales</taxon>
        <taxon>Clostridiaceae</taxon>
        <taxon>Clostridium</taxon>
    </lineage>
</organism>
<feature type="transmembrane region" description="Helical" evidence="4">
    <location>
        <begin position="165"/>
        <end position="182"/>
    </location>
</feature>
<feature type="transmembrane region" description="Helical" evidence="4">
    <location>
        <begin position="197"/>
        <end position="214"/>
    </location>
</feature>
<dbReference type="STRING" id="1121316.SAMN02745207_01371"/>
<keyword evidence="4" id="KW-1133">Transmembrane helix</keyword>
<feature type="transmembrane region" description="Helical" evidence="4">
    <location>
        <begin position="38"/>
        <end position="55"/>
    </location>
</feature>
<accession>A0A1M5TLM9</accession>
<gene>
    <name evidence="6" type="ORF">SAMN02745207_01371</name>
</gene>
<evidence type="ECO:0000256" key="2">
    <source>
        <dbReference type="ARBA" id="ARBA00022777"/>
    </source>
</evidence>
<feature type="transmembrane region" description="Helical" evidence="4">
    <location>
        <begin position="61"/>
        <end position="80"/>
    </location>
</feature>
<reference evidence="6 7" key="1">
    <citation type="submission" date="2016-11" db="EMBL/GenBank/DDBJ databases">
        <authorList>
            <person name="Jaros S."/>
            <person name="Januszkiewicz K."/>
            <person name="Wedrychowicz H."/>
        </authorList>
    </citation>
    <scope>NUCLEOTIDE SEQUENCE [LARGE SCALE GENOMIC DNA]</scope>
    <source>
        <strain evidence="6 7">DSM 8605</strain>
    </source>
</reference>
<keyword evidence="4" id="KW-0812">Transmembrane</keyword>
<keyword evidence="2 6" id="KW-0418">Kinase</keyword>
<dbReference type="GO" id="GO:0000155">
    <property type="term" value="F:phosphorelay sensor kinase activity"/>
    <property type="evidence" value="ECO:0007669"/>
    <property type="project" value="TreeGrafter"/>
</dbReference>
<feature type="transmembrane region" description="Helical" evidence="4">
    <location>
        <begin position="126"/>
        <end position="145"/>
    </location>
</feature>
<dbReference type="EMBL" id="FQXM01000006">
    <property type="protein sequence ID" value="SHH51579.1"/>
    <property type="molecule type" value="Genomic_DNA"/>
</dbReference>
<evidence type="ECO:0000313" key="7">
    <source>
        <dbReference type="Proteomes" id="UP000184447"/>
    </source>
</evidence>
<dbReference type="InterPro" id="IPR036890">
    <property type="entry name" value="HATPase_C_sf"/>
</dbReference>
<dbReference type="Proteomes" id="UP000184447">
    <property type="component" value="Unassembled WGS sequence"/>
</dbReference>
<name>A0A1M5TLM9_9CLOT</name>
<sequence>MDKSSIIYKLVVFPTEALCVLVIYLLLAKRKVKNYKDIIRIIVYVIMSSLFAIWIREEVTFGYHTIFIVVFSSMLTSILYTSKLWVAFISNIISTIYLLAFELIILIIATKVLGINMLDKTIMEKSGVTVFIIIRGMEFIGLGIIFKLRHKLKGFASIDVEDNTLVYNALGVFFIAILILNLQTKSAKYGEIYGTNMLIYVVFVGFILINILDYRKKIELMNIKNKYEVREDYIENLQTVVDIVRKEKHDFANIINTVYAQSVLNKEDSIEKIRTYLKSTINSLDKINIFYDTGNTYVDGLLAVKSNNISKNNIHLDVDFEISLEFLEFSDNDFIAVLSNILDNGMNALNEIETEDTKVISLYSYEEEGNYYLAISNNGPAIPKEKINKIFEKGYSSRKYNKDDHGYGLFIVKNLILKNGGDITVTSDKESTEFLLKLKLSKNYKENYNEYAYIPLNILKEGSFEK</sequence>
<keyword evidence="1" id="KW-0597">Phosphoprotein</keyword>
<evidence type="ECO:0000259" key="5">
    <source>
        <dbReference type="PROSITE" id="PS50109"/>
    </source>
</evidence>
<dbReference type="PANTHER" id="PTHR43547">
    <property type="entry name" value="TWO-COMPONENT HISTIDINE KINASE"/>
    <property type="match status" value="1"/>
</dbReference>
<dbReference type="AlphaFoldDB" id="A0A1M5TLM9"/>
<feature type="transmembrane region" description="Helical" evidence="4">
    <location>
        <begin position="92"/>
        <end position="114"/>
    </location>
</feature>
<protein>
    <submittedName>
        <fullName evidence="6">Histidine kinase-, DNA gyrase B-, and HSP90-like ATPase</fullName>
    </submittedName>
</protein>
<dbReference type="Gene3D" id="3.30.565.10">
    <property type="entry name" value="Histidine kinase-like ATPase, C-terminal domain"/>
    <property type="match status" value="1"/>
</dbReference>
<dbReference type="PROSITE" id="PS50109">
    <property type="entry name" value="HIS_KIN"/>
    <property type="match status" value="1"/>
</dbReference>
<dbReference type="OrthoDB" id="1677679at2"/>
<dbReference type="InterPro" id="IPR003594">
    <property type="entry name" value="HATPase_dom"/>
</dbReference>